<dbReference type="EMBL" id="MAKX01000001">
    <property type="protein sequence ID" value="OCK44333.1"/>
    <property type="molecule type" value="Genomic_DNA"/>
</dbReference>
<sequence length="225" mass="24975">MKKSLNYFLFICVLCVNSYGFAQLDSGFGNKKSNNTSFGIVSSSSKDVKKPKSLDFKNNNGFKNAHREEQKKIKKKQAESNFENKGILTKAKIAEQQYLKSFQKINGLYNYPVIDQDLGSFSTKSKNVNIICRDFQYPDGDKVMILVNNIPVVSSVTLKQNYQSFNIPLDDGINTIDIIALNQGSSGPNTAGFKIFNDAGMVISSNQWNLATGAKASIIIAKEKK</sequence>
<comment type="caution">
    <text evidence="2">The sequence shown here is derived from an EMBL/GenBank/DDBJ whole genome shotgun (WGS) entry which is preliminary data.</text>
</comment>
<dbReference type="STRING" id="447689.BA195_06530"/>
<dbReference type="OrthoDB" id="1148517at2"/>
<dbReference type="RefSeq" id="WP_068703603.1">
    <property type="nucleotide sequence ID" value="NZ_JAUOSW010000005.1"/>
</dbReference>
<dbReference type="AlphaFoldDB" id="A0A1B9Y3F7"/>
<reference evidence="2 3" key="1">
    <citation type="submission" date="2016-06" db="EMBL/GenBank/DDBJ databases">
        <title>Draft Genome Sequence of Tenacibaculum soleae UCD-KL19.</title>
        <authorList>
            <person name="Eisen J.A."/>
            <person name="Coil D.A."/>
            <person name="Lujan K.M."/>
        </authorList>
    </citation>
    <scope>NUCLEOTIDE SEQUENCE [LARGE SCALE GENOMIC DNA]</scope>
    <source>
        <strain evidence="2 3">UCD-KL19</strain>
    </source>
</reference>
<evidence type="ECO:0000313" key="3">
    <source>
        <dbReference type="Proteomes" id="UP000093186"/>
    </source>
</evidence>
<feature type="chain" id="PRO_5008640136" description="Secreted protein" evidence="1">
    <location>
        <begin position="23"/>
        <end position="225"/>
    </location>
</feature>
<keyword evidence="3" id="KW-1185">Reference proteome</keyword>
<name>A0A1B9Y3F7_9FLAO</name>
<feature type="signal peptide" evidence="1">
    <location>
        <begin position="1"/>
        <end position="22"/>
    </location>
</feature>
<protein>
    <recommendedName>
        <fullName evidence="4">Secreted protein</fullName>
    </recommendedName>
</protein>
<evidence type="ECO:0000256" key="1">
    <source>
        <dbReference type="SAM" id="SignalP"/>
    </source>
</evidence>
<dbReference type="Proteomes" id="UP000093186">
    <property type="component" value="Unassembled WGS sequence"/>
</dbReference>
<organism evidence="2 3">
    <name type="scientific">Tenacibaculum soleae</name>
    <dbReference type="NCBI Taxonomy" id="447689"/>
    <lineage>
        <taxon>Bacteria</taxon>
        <taxon>Pseudomonadati</taxon>
        <taxon>Bacteroidota</taxon>
        <taxon>Flavobacteriia</taxon>
        <taxon>Flavobacteriales</taxon>
        <taxon>Flavobacteriaceae</taxon>
        <taxon>Tenacibaculum</taxon>
    </lineage>
</organism>
<accession>A0A1B9Y3F7</accession>
<gene>
    <name evidence="2" type="ORF">BA195_06530</name>
</gene>
<proteinExistence type="predicted"/>
<evidence type="ECO:0000313" key="2">
    <source>
        <dbReference type="EMBL" id="OCK44333.1"/>
    </source>
</evidence>
<keyword evidence="1" id="KW-0732">Signal</keyword>
<evidence type="ECO:0008006" key="4">
    <source>
        <dbReference type="Google" id="ProtNLM"/>
    </source>
</evidence>